<dbReference type="Pfam" id="PF00856">
    <property type="entry name" value="SET"/>
    <property type="match status" value="1"/>
</dbReference>
<dbReference type="AlphaFoldDB" id="A0AAW0DWD4"/>
<dbReference type="Gene3D" id="1.10.220.160">
    <property type="match status" value="1"/>
</dbReference>
<dbReference type="GO" id="GO:0045814">
    <property type="term" value="P:negative regulation of gene expression, epigenetic"/>
    <property type="evidence" value="ECO:0007669"/>
    <property type="project" value="TreeGrafter"/>
</dbReference>
<dbReference type="SUPFAM" id="SSF82199">
    <property type="entry name" value="SET domain"/>
    <property type="match status" value="1"/>
</dbReference>
<reference evidence="8 9" key="1">
    <citation type="journal article" date="2024" name="J Genomics">
        <title>Draft genome sequencing and assembly of Favolaschia claudopus CIRM-BRFM 2984 isolated from oak limbs.</title>
        <authorList>
            <person name="Navarro D."/>
            <person name="Drula E."/>
            <person name="Chaduli D."/>
            <person name="Cazenave R."/>
            <person name="Ahrendt S."/>
            <person name="Wang J."/>
            <person name="Lipzen A."/>
            <person name="Daum C."/>
            <person name="Barry K."/>
            <person name="Grigoriev I.V."/>
            <person name="Favel A."/>
            <person name="Rosso M.N."/>
            <person name="Martin F."/>
        </authorList>
    </citation>
    <scope>NUCLEOTIDE SEQUENCE [LARGE SCALE GENOMIC DNA]</scope>
    <source>
        <strain evidence="8 9">CIRM-BRFM 2984</strain>
    </source>
</reference>
<name>A0AAW0DWD4_9AGAR</name>
<protein>
    <recommendedName>
        <fullName evidence="5">Histone-lysine N-methyltransferase SET5</fullName>
    </recommendedName>
    <alternativeName>
        <fullName evidence="4">SET domain-containing protein 5</fullName>
    </alternativeName>
</protein>
<keyword evidence="1" id="KW-0489">Methyltransferase</keyword>
<dbReference type="PROSITE" id="PS50280">
    <property type="entry name" value="SET"/>
    <property type="match status" value="1"/>
</dbReference>
<evidence type="ECO:0000256" key="6">
    <source>
        <dbReference type="ARBA" id="ARBA00048619"/>
    </source>
</evidence>
<gene>
    <name evidence="8" type="ORF">R3P38DRAFT_3304703</name>
</gene>
<evidence type="ECO:0000256" key="5">
    <source>
        <dbReference type="ARBA" id="ARBA00044528"/>
    </source>
</evidence>
<evidence type="ECO:0000313" key="8">
    <source>
        <dbReference type="EMBL" id="KAK7055486.1"/>
    </source>
</evidence>
<dbReference type="PANTHER" id="PTHR46402">
    <property type="entry name" value="SET AND MYND DOMAIN-CONTAINING PROTEIN 5"/>
    <property type="match status" value="1"/>
</dbReference>
<dbReference type="PANTHER" id="PTHR46402:SF2">
    <property type="entry name" value="HISTONE-LYSINE N-TRIMETHYLTRANSFERASE SMYD5"/>
    <property type="match status" value="1"/>
</dbReference>
<dbReference type="EMBL" id="JAWWNJ010000005">
    <property type="protein sequence ID" value="KAK7055486.1"/>
    <property type="molecule type" value="Genomic_DNA"/>
</dbReference>
<feature type="domain" description="SET" evidence="7">
    <location>
        <begin position="82"/>
        <end position="370"/>
    </location>
</feature>
<dbReference type="GO" id="GO:0042799">
    <property type="term" value="F:histone H4K20 methyltransferase activity"/>
    <property type="evidence" value="ECO:0007669"/>
    <property type="project" value="TreeGrafter"/>
</dbReference>
<dbReference type="CDD" id="cd20071">
    <property type="entry name" value="SET_SMYD"/>
    <property type="match status" value="1"/>
</dbReference>
<dbReference type="InterPro" id="IPR001214">
    <property type="entry name" value="SET_dom"/>
</dbReference>
<dbReference type="Proteomes" id="UP001362999">
    <property type="component" value="Unassembled WGS sequence"/>
</dbReference>
<evidence type="ECO:0000313" key="9">
    <source>
        <dbReference type="Proteomes" id="UP001362999"/>
    </source>
</evidence>
<comment type="catalytic activity">
    <reaction evidence="6">
        <text>L-lysyl-[histone] + S-adenosyl-L-methionine = N(6)-methyl-L-lysyl-[histone] + S-adenosyl-L-homocysteine + H(+)</text>
        <dbReference type="Rhea" id="RHEA:10024"/>
        <dbReference type="Rhea" id="RHEA-COMP:9845"/>
        <dbReference type="Rhea" id="RHEA-COMP:9846"/>
        <dbReference type="ChEBI" id="CHEBI:15378"/>
        <dbReference type="ChEBI" id="CHEBI:29969"/>
        <dbReference type="ChEBI" id="CHEBI:57856"/>
        <dbReference type="ChEBI" id="CHEBI:59789"/>
        <dbReference type="ChEBI" id="CHEBI:61929"/>
    </reaction>
    <physiologicalReaction direction="left-to-right" evidence="6">
        <dbReference type="Rhea" id="RHEA:10025"/>
    </physiologicalReaction>
</comment>
<dbReference type="InterPro" id="IPR046341">
    <property type="entry name" value="SET_dom_sf"/>
</dbReference>
<organism evidence="8 9">
    <name type="scientific">Favolaschia claudopus</name>
    <dbReference type="NCBI Taxonomy" id="2862362"/>
    <lineage>
        <taxon>Eukaryota</taxon>
        <taxon>Fungi</taxon>
        <taxon>Dikarya</taxon>
        <taxon>Basidiomycota</taxon>
        <taxon>Agaricomycotina</taxon>
        <taxon>Agaricomycetes</taxon>
        <taxon>Agaricomycetidae</taxon>
        <taxon>Agaricales</taxon>
        <taxon>Marasmiineae</taxon>
        <taxon>Mycenaceae</taxon>
        <taxon>Favolaschia</taxon>
    </lineage>
</organism>
<sequence>MTTSPTDDELQNALTQLKATNPTLGILKLHAKLRADHPDWTVSEKRTRKILALLNPPQKPDPAKPYPSSRLVDGLNIAQWTDRVDVRVFDERKGKGLVATQKIKAGETIWVEDPFVIAPEWEIYDKQRAGEACTHCTTLFASPADARARCPSAGCPAAFCNLLCRKRALATTHPLLCPAQNPASMPLLRWVRSREWMALNALTQCTARLLIANAAGDEQLAADWAVMRGFAVLGMEERAKYSFRSQPDHETWKTAFDLFCTTFHRSGHEDAKKKLTEEERKTAAILKKRLPPEIEAALFDYNTGFLQGLGRMSLNLEAHGGLYTLHAHLNHSCAPNTSVRHLDQRRALARITVRALADIKPGQELCITYVDPSAGYARRRTELEEWGFVCGCERCAEEGKDWKPSADEGGDLASELKAGLGVL</sequence>
<evidence type="ECO:0000256" key="3">
    <source>
        <dbReference type="ARBA" id="ARBA00022691"/>
    </source>
</evidence>
<evidence type="ECO:0000256" key="1">
    <source>
        <dbReference type="ARBA" id="ARBA00022603"/>
    </source>
</evidence>
<dbReference type="SMART" id="SM00317">
    <property type="entry name" value="SET"/>
    <property type="match status" value="1"/>
</dbReference>
<proteinExistence type="predicted"/>
<dbReference type="Gene3D" id="2.170.270.10">
    <property type="entry name" value="SET domain"/>
    <property type="match status" value="1"/>
</dbReference>
<dbReference type="Gene3D" id="6.10.140.2220">
    <property type="match status" value="1"/>
</dbReference>
<accession>A0AAW0DWD4</accession>
<evidence type="ECO:0000256" key="2">
    <source>
        <dbReference type="ARBA" id="ARBA00022679"/>
    </source>
</evidence>
<evidence type="ECO:0000256" key="4">
    <source>
        <dbReference type="ARBA" id="ARBA00042380"/>
    </source>
</evidence>
<keyword evidence="2" id="KW-0808">Transferase</keyword>
<dbReference type="GO" id="GO:0032259">
    <property type="term" value="P:methylation"/>
    <property type="evidence" value="ECO:0007669"/>
    <property type="project" value="UniProtKB-KW"/>
</dbReference>
<evidence type="ECO:0000259" key="7">
    <source>
        <dbReference type="PROSITE" id="PS50280"/>
    </source>
</evidence>
<keyword evidence="9" id="KW-1185">Reference proteome</keyword>
<keyword evidence="3" id="KW-0949">S-adenosyl-L-methionine</keyword>
<comment type="caution">
    <text evidence="8">The sequence shown here is derived from an EMBL/GenBank/DDBJ whole genome shotgun (WGS) entry which is preliminary data.</text>
</comment>